<feature type="region of interest" description="Disordered" evidence="11">
    <location>
        <begin position="123"/>
        <end position="146"/>
    </location>
</feature>
<gene>
    <name evidence="15" type="ORF">Bccel_3093</name>
</gene>
<evidence type="ECO:0000256" key="10">
    <source>
        <dbReference type="RuleBase" id="RU361174"/>
    </source>
</evidence>
<evidence type="ECO:0000256" key="5">
    <source>
        <dbReference type="ARBA" id="ARBA00022801"/>
    </source>
</evidence>
<dbReference type="PRINTS" id="PR00134">
    <property type="entry name" value="GLHYDRLASE10"/>
</dbReference>
<dbReference type="Proteomes" id="UP000036923">
    <property type="component" value="Unassembled WGS sequence"/>
</dbReference>
<dbReference type="PATRIC" id="fig|398512.5.peg.3242"/>
<dbReference type="eggNOG" id="COG3693">
    <property type="taxonomic scope" value="Bacteria"/>
</dbReference>
<reference evidence="16" key="1">
    <citation type="submission" date="2015-07" db="EMBL/GenBank/DDBJ databases">
        <title>Near-Complete Genome Sequence of the Cellulolytic Bacterium Bacteroides (Pseudobacteroides) cellulosolvens ATCC 35603.</title>
        <authorList>
            <person name="Dassa B."/>
            <person name="Utturkar S.M."/>
            <person name="Klingeman D.M."/>
            <person name="Hurt R.A."/>
            <person name="Keller M."/>
            <person name="Xu J."/>
            <person name="Reddy Y.H.K."/>
            <person name="Borovok I."/>
            <person name="Grinberg I.R."/>
            <person name="Lamed R."/>
            <person name="Zhivin O."/>
            <person name="Bayer E.A."/>
            <person name="Brown S.D."/>
        </authorList>
    </citation>
    <scope>NUCLEOTIDE SEQUENCE [LARGE SCALE GENOMIC DNA]</scope>
    <source>
        <strain evidence="16">DSM 2933</strain>
    </source>
</reference>
<keyword evidence="7 9" id="KW-0326">Glycosidase</keyword>
<dbReference type="PROSITE" id="PS51766">
    <property type="entry name" value="DOCKERIN"/>
    <property type="match status" value="1"/>
</dbReference>
<keyword evidence="5 9" id="KW-0378">Hydrolase</keyword>
<evidence type="ECO:0000313" key="15">
    <source>
        <dbReference type="EMBL" id="KNY27822.1"/>
    </source>
</evidence>
<dbReference type="Pfam" id="PF00331">
    <property type="entry name" value="Glyco_hydro_10"/>
    <property type="match status" value="1"/>
</dbReference>
<dbReference type="PROSITE" id="PS00776">
    <property type="entry name" value="GH11_1"/>
    <property type="match status" value="1"/>
</dbReference>
<dbReference type="InterPro" id="IPR017853">
    <property type="entry name" value="GH"/>
</dbReference>
<evidence type="ECO:0000256" key="1">
    <source>
        <dbReference type="ARBA" id="ARBA00000681"/>
    </source>
</evidence>
<evidence type="ECO:0000256" key="9">
    <source>
        <dbReference type="PROSITE-ProRule" id="PRU01097"/>
    </source>
</evidence>
<keyword evidence="4" id="KW-0732">Signal</keyword>
<keyword evidence="3 9" id="KW-0858">Xylan degradation</keyword>
<accession>A0A0L6JR17</accession>
<evidence type="ECO:0000259" key="14">
    <source>
        <dbReference type="PROSITE" id="PS51766"/>
    </source>
</evidence>
<dbReference type="SUPFAM" id="SSF53474">
    <property type="entry name" value="alpha/beta-Hydrolases"/>
    <property type="match status" value="1"/>
</dbReference>
<dbReference type="Pfam" id="PF00457">
    <property type="entry name" value="Glyco_hydro_11"/>
    <property type="match status" value="1"/>
</dbReference>
<dbReference type="InterPro" id="IPR013319">
    <property type="entry name" value="GH11/12"/>
</dbReference>
<comment type="catalytic activity">
    <reaction evidence="1 9 10">
        <text>Endohydrolysis of (1-&gt;4)-beta-D-xylosidic linkages in xylans.</text>
        <dbReference type="EC" id="3.2.1.8"/>
    </reaction>
</comment>
<dbReference type="eggNOG" id="COG0726">
    <property type="taxonomic scope" value="Bacteria"/>
</dbReference>
<keyword evidence="8 9" id="KW-0624">Polysaccharide degradation</keyword>
<sequence>MAVYGWTENPLVEYYIIDSYGTWKPPGNGIQMKGTATVDGRTYEIYQNSRTGPSIKGDTTFQQYWSICTSKRTSGTISVSEHFKAWEAKGMKMGKMYEVSMVVEGYQSSGKADMTKMDLKIGPTPSNTNTQTNTPTPVKSSSTAVVGTDDPLRSLAQKIRAKGHEFYVGAAISGNLSGSDQNIVKTEFDIVTSENNMKIGAISPSQNQYNYSGGDSLVNFALSNNMIVHGHAFVWHKYNPGWVDGTKNMMETYISNVGNHYKGKIYAWDVVNEAFQKDGTYRINAIGTNGQDGASIFGQKQGKKYIEDAFIAARKADPNAKLVYNEYDMETRPAKFEGVYEMVKDFKSRNIPIDGVGFQMHLGPSFTETDAKRFADQMQKLADLGVESYVTEMDVGCPDTTQAGLEKQAQIYGWIAKACVEQPFCRAFQVWGIRDSQSWRVNPESPEDKAIAPLIFNDNGQKKPAYYAIQKAFADALNSTSPSKTAAPTATSTKPSTGPTIKGDINNDGIVNMADVLLLASAFNAANGSAKYNLAYDLNGDGVINMADVLIIASNFNKSGSIVAPGTPTNTITPTPLVSAGTKILPSVDSVEKDGPFSLAVEKNVGPNGKAWIVRPANLGSQGVTTHPIFIWGPGGGSDPSFYQDIMRRIASHGFVVYSESPSDSGAEMKAGIDWIIAQNNNSSSQYYKKLDTSRIAAGGHSLGSVASYGVASDPRITTTIHVDGGSLDGNGASKMRKPTALICGLADNLALENTRNDYNKATVPVWMGLMQGVDHGTGPKYALPATLAWLRWHLAGEAERKSMFIGSDAYFNTGIWQAQSKNW</sequence>
<dbReference type="Pfam" id="PF00404">
    <property type="entry name" value="Dockerin_1"/>
    <property type="match status" value="1"/>
</dbReference>
<evidence type="ECO:0000259" key="12">
    <source>
        <dbReference type="PROSITE" id="PS51760"/>
    </source>
</evidence>
<dbReference type="SUPFAM" id="SSF49899">
    <property type="entry name" value="Concanavalin A-like lectins/glucanases"/>
    <property type="match status" value="1"/>
</dbReference>
<dbReference type="InterPro" id="IPR033119">
    <property type="entry name" value="GH11_AS_2"/>
</dbReference>
<feature type="compositionally biased region" description="Low complexity" evidence="11">
    <location>
        <begin position="479"/>
        <end position="497"/>
    </location>
</feature>
<dbReference type="PANTHER" id="PTHR31490:SF88">
    <property type="entry name" value="BETA-XYLANASE"/>
    <property type="match status" value="1"/>
</dbReference>
<feature type="active site" description="Proton donor" evidence="9">
    <location>
        <position position="104"/>
    </location>
</feature>
<evidence type="ECO:0000256" key="7">
    <source>
        <dbReference type="ARBA" id="ARBA00023295"/>
    </source>
</evidence>
<dbReference type="PROSITE" id="PS51760">
    <property type="entry name" value="GH10_2"/>
    <property type="match status" value="1"/>
</dbReference>
<proteinExistence type="inferred from homology"/>
<dbReference type="InterPro" id="IPR016134">
    <property type="entry name" value="Dockerin_dom"/>
</dbReference>
<evidence type="ECO:0000256" key="3">
    <source>
        <dbReference type="ARBA" id="ARBA00022651"/>
    </source>
</evidence>
<dbReference type="Gene3D" id="3.40.50.1820">
    <property type="entry name" value="alpha/beta hydrolase"/>
    <property type="match status" value="1"/>
</dbReference>
<dbReference type="InterPro" id="IPR044846">
    <property type="entry name" value="GH10"/>
</dbReference>
<dbReference type="STRING" id="398512.Bccel_3093"/>
<dbReference type="InterPro" id="IPR029058">
    <property type="entry name" value="AB_hydrolase_fold"/>
</dbReference>
<comment type="pathway">
    <text evidence="9">Glycan degradation; xylan degradation.</text>
</comment>
<name>A0A0L6JR17_9FIRM</name>
<feature type="domain" description="Dockerin" evidence="14">
    <location>
        <begin position="498"/>
        <end position="565"/>
    </location>
</feature>
<dbReference type="AlphaFoldDB" id="A0A0L6JR17"/>
<evidence type="ECO:0000256" key="11">
    <source>
        <dbReference type="SAM" id="MobiDB-lite"/>
    </source>
</evidence>
<feature type="region of interest" description="Disordered" evidence="11">
    <location>
        <begin position="479"/>
        <end position="501"/>
    </location>
</feature>
<dbReference type="InterPro" id="IPR018208">
    <property type="entry name" value="GH11_AS_1"/>
</dbReference>
<dbReference type="InterPro" id="IPR001000">
    <property type="entry name" value="GH10_dom"/>
</dbReference>
<dbReference type="eggNOG" id="COG4188">
    <property type="taxonomic scope" value="Bacteria"/>
</dbReference>
<comment type="caution">
    <text evidence="15">The sequence shown here is derived from an EMBL/GenBank/DDBJ whole genome shotgun (WGS) entry which is preliminary data.</text>
</comment>
<feature type="active site" description="Nucleophile" evidence="9">
    <location>
        <position position="13"/>
    </location>
</feature>
<dbReference type="InterPro" id="IPR002105">
    <property type="entry name" value="Dockerin_1_rpt"/>
</dbReference>
<evidence type="ECO:0000313" key="16">
    <source>
        <dbReference type="Proteomes" id="UP000036923"/>
    </source>
</evidence>
<dbReference type="PANTHER" id="PTHR31490">
    <property type="entry name" value="GLYCOSYL HYDROLASE"/>
    <property type="match status" value="1"/>
</dbReference>
<protein>
    <recommendedName>
        <fullName evidence="10">Beta-xylanase</fullName>
        <ecNumber evidence="10">3.2.1.8</ecNumber>
    </recommendedName>
</protein>
<dbReference type="InterPro" id="IPR013320">
    <property type="entry name" value="ConA-like_dom_sf"/>
</dbReference>
<dbReference type="SUPFAM" id="SSF63446">
    <property type="entry name" value="Type I dockerin domain"/>
    <property type="match status" value="1"/>
</dbReference>
<evidence type="ECO:0000256" key="2">
    <source>
        <dbReference type="ARBA" id="ARBA00007495"/>
    </source>
</evidence>
<dbReference type="EC" id="3.2.1.8" evidence="10"/>
<dbReference type="GO" id="GO:0045493">
    <property type="term" value="P:xylan catabolic process"/>
    <property type="evidence" value="ECO:0007669"/>
    <property type="project" value="UniProtKB-UniRule"/>
</dbReference>
<dbReference type="InterPro" id="IPR033123">
    <property type="entry name" value="GH11_dom"/>
</dbReference>
<dbReference type="SUPFAM" id="SSF51445">
    <property type="entry name" value="(Trans)glycosidases"/>
    <property type="match status" value="1"/>
</dbReference>
<dbReference type="InterPro" id="IPR018247">
    <property type="entry name" value="EF_Hand_1_Ca_BS"/>
</dbReference>
<dbReference type="InterPro" id="IPR036439">
    <property type="entry name" value="Dockerin_dom_sf"/>
</dbReference>
<dbReference type="GO" id="GO:0031176">
    <property type="term" value="F:endo-1,4-beta-xylanase activity"/>
    <property type="evidence" value="ECO:0007669"/>
    <property type="project" value="UniProtKB-UniRule"/>
</dbReference>
<dbReference type="PROSITE" id="PS00777">
    <property type="entry name" value="GH11_2"/>
    <property type="match status" value="1"/>
</dbReference>
<keyword evidence="16" id="KW-1185">Reference proteome</keyword>
<dbReference type="PROSITE" id="PS51761">
    <property type="entry name" value="GH11_3"/>
    <property type="match status" value="1"/>
</dbReference>
<dbReference type="Gene3D" id="2.60.120.180">
    <property type="match status" value="1"/>
</dbReference>
<organism evidence="15 16">
    <name type="scientific">Pseudobacteroides cellulosolvens ATCC 35603 = DSM 2933</name>
    <dbReference type="NCBI Taxonomy" id="398512"/>
    <lineage>
        <taxon>Bacteria</taxon>
        <taxon>Bacillati</taxon>
        <taxon>Bacillota</taxon>
        <taxon>Clostridia</taxon>
        <taxon>Eubacteriales</taxon>
        <taxon>Oscillospiraceae</taxon>
        <taxon>Pseudobacteroides</taxon>
    </lineage>
</organism>
<dbReference type="SMART" id="SM00633">
    <property type="entry name" value="Glyco_10"/>
    <property type="match status" value="1"/>
</dbReference>
<dbReference type="InterPro" id="IPR041127">
    <property type="entry name" value="PET_hydrolase/cutinase-like"/>
</dbReference>
<feature type="domain" description="GH10" evidence="12">
    <location>
        <begin position="149"/>
        <end position="472"/>
    </location>
</feature>
<dbReference type="Gene3D" id="3.20.20.80">
    <property type="entry name" value="Glycosidases"/>
    <property type="match status" value="1"/>
</dbReference>
<dbReference type="EMBL" id="LGTC01000001">
    <property type="protein sequence ID" value="KNY27822.1"/>
    <property type="molecule type" value="Genomic_DNA"/>
</dbReference>
<comment type="similarity">
    <text evidence="9">Belongs to the glycosyl hydrolase 11 (cellulase G) family.</text>
</comment>
<comment type="similarity">
    <text evidence="2 10">Belongs to the glycosyl hydrolase 10 (cellulase F) family.</text>
</comment>
<evidence type="ECO:0000256" key="8">
    <source>
        <dbReference type="ARBA" id="ARBA00023326"/>
    </source>
</evidence>
<dbReference type="Pfam" id="PF12740">
    <property type="entry name" value="PETase"/>
    <property type="match status" value="1"/>
</dbReference>
<feature type="compositionally biased region" description="Low complexity" evidence="11">
    <location>
        <begin position="123"/>
        <end position="137"/>
    </location>
</feature>
<feature type="domain" description="GH11" evidence="13">
    <location>
        <begin position="1"/>
        <end position="117"/>
    </location>
</feature>
<keyword evidence="6 9" id="KW-0119">Carbohydrate metabolism</keyword>
<evidence type="ECO:0000259" key="13">
    <source>
        <dbReference type="PROSITE" id="PS51761"/>
    </source>
</evidence>
<evidence type="ECO:0000256" key="6">
    <source>
        <dbReference type="ARBA" id="ARBA00023277"/>
    </source>
</evidence>
<dbReference type="PROSITE" id="PS00018">
    <property type="entry name" value="EF_HAND_1"/>
    <property type="match status" value="2"/>
</dbReference>
<dbReference type="CDD" id="cd14254">
    <property type="entry name" value="Dockerin_II"/>
    <property type="match status" value="1"/>
</dbReference>
<dbReference type="UniPathway" id="UPA00114"/>
<dbReference type="Gene3D" id="1.10.1330.10">
    <property type="entry name" value="Dockerin domain"/>
    <property type="match status" value="1"/>
</dbReference>
<evidence type="ECO:0000256" key="4">
    <source>
        <dbReference type="ARBA" id="ARBA00022729"/>
    </source>
</evidence>